<dbReference type="InterPro" id="IPR000209">
    <property type="entry name" value="Peptidase_S8/S53_dom"/>
</dbReference>
<dbReference type="PROSITE" id="PS51892">
    <property type="entry name" value="SUBTILASE"/>
    <property type="match status" value="1"/>
</dbReference>
<feature type="chain" id="PRO_5046888737" evidence="6">
    <location>
        <begin position="30"/>
        <end position="556"/>
    </location>
</feature>
<dbReference type="PANTHER" id="PTHR43806">
    <property type="entry name" value="PEPTIDASE S8"/>
    <property type="match status" value="1"/>
</dbReference>
<dbReference type="Gene3D" id="3.40.50.200">
    <property type="entry name" value="Peptidase S8/S53 domain"/>
    <property type="match status" value="1"/>
</dbReference>
<dbReference type="PROSITE" id="PS00136">
    <property type="entry name" value="SUBTILASE_ASP"/>
    <property type="match status" value="1"/>
</dbReference>
<evidence type="ECO:0000256" key="4">
    <source>
        <dbReference type="ARBA" id="ARBA00022825"/>
    </source>
</evidence>
<dbReference type="RefSeq" id="WP_189641881.1">
    <property type="nucleotide sequence ID" value="NZ_BNAL01000002.1"/>
</dbReference>
<comment type="caution">
    <text evidence="8">The sequence shown here is derived from an EMBL/GenBank/DDBJ whole genome shotgun (WGS) entry which is preliminary data.</text>
</comment>
<dbReference type="GO" id="GO:0006508">
    <property type="term" value="P:proteolysis"/>
    <property type="evidence" value="ECO:0007669"/>
    <property type="project" value="UniProtKB-KW"/>
</dbReference>
<organism evidence="8 9">
    <name type="scientific">Deinococcus piscis</name>
    <dbReference type="NCBI Taxonomy" id="394230"/>
    <lineage>
        <taxon>Bacteria</taxon>
        <taxon>Thermotogati</taxon>
        <taxon>Deinococcota</taxon>
        <taxon>Deinococci</taxon>
        <taxon>Deinococcales</taxon>
        <taxon>Deinococcaceae</taxon>
        <taxon>Deinococcus</taxon>
    </lineage>
</organism>
<feature type="active site" description="Charge relay system" evidence="5">
    <location>
        <position position="418"/>
    </location>
</feature>
<dbReference type="InterPro" id="IPR036852">
    <property type="entry name" value="Peptidase_S8/S53_dom_sf"/>
</dbReference>
<protein>
    <submittedName>
        <fullName evidence="8">Serine protease</fullName>
    </submittedName>
</protein>
<feature type="signal peptide" evidence="6">
    <location>
        <begin position="1"/>
        <end position="29"/>
    </location>
</feature>
<evidence type="ECO:0000313" key="8">
    <source>
        <dbReference type="EMBL" id="GHF94227.1"/>
    </source>
</evidence>
<dbReference type="InterPro" id="IPR015500">
    <property type="entry name" value="Peptidase_S8_subtilisin-rel"/>
</dbReference>
<dbReference type="InterPro" id="IPR050131">
    <property type="entry name" value="Peptidase_S8_subtilisin-like"/>
</dbReference>
<dbReference type="PRINTS" id="PR00723">
    <property type="entry name" value="SUBTILISIN"/>
</dbReference>
<dbReference type="InterPro" id="IPR023827">
    <property type="entry name" value="Peptidase_S8_Asp-AS"/>
</dbReference>
<reference evidence="9" key="1">
    <citation type="journal article" date="2019" name="Int. J. Syst. Evol. Microbiol.">
        <title>The Global Catalogue of Microorganisms (GCM) 10K type strain sequencing project: providing services to taxonomists for standard genome sequencing and annotation.</title>
        <authorList>
            <consortium name="The Broad Institute Genomics Platform"/>
            <consortium name="The Broad Institute Genome Sequencing Center for Infectious Disease"/>
            <person name="Wu L."/>
            <person name="Ma J."/>
        </authorList>
    </citation>
    <scope>NUCLEOTIDE SEQUENCE [LARGE SCALE GENOMIC DNA]</scope>
    <source>
        <strain evidence="9">CGMCC 1.18439</strain>
    </source>
</reference>
<evidence type="ECO:0000256" key="5">
    <source>
        <dbReference type="PROSITE-ProRule" id="PRU01240"/>
    </source>
</evidence>
<dbReference type="SUPFAM" id="SSF52743">
    <property type="entry name" value="Subtilisin-like"/>
    <property type="match status" value="1"/>
</dbReference>
<keyword evidence="6" id="KW-0732">Signal</keyword>
<feature type="domain" description="Peptidase S8/S53" evidence="7">
    <location>
        <begin position="197"/>
        <end position="449"/>
    </location>
</feature>
<dbReference type="PANTHER" id="PTHR43806:SF11">
    <property type="entry name" value="CEREVISIN-RELATED"/>
    <property type="match status" value="1"/>
</dbReference>
<evidence type="ECO:0000313" key="9">
    <source>
        <dbReference type="Proteomes" id="UP000632154"/>
    </source>
</evidence>
<gene>
    <name evidence="8" type="ORF">GCM10017783_02800</name>
</gene>
<dbReference type="Proteomes" id="UP000632154">
    <property type="component" value="Unassembled WGS sequence"/>
</dbReference>
<evidence type="ECO:0000256" key="6">
    <source>
        <dbReference type="SAM" id="SignalP"/>
    </source>
</evidence>
<sequence>MQPISHLQSSWRTSVTLGALLTLSLTACGGTPAPAPGTPNPSTVRISGNVTLPQGSLALGAQSVKTTGEQAQNPVGQGGADWSAPHVPGELLVSSGGLSAQAVNTRLGGLHQEHLSQLNMIRVQTSDPQELAQQLAAEGVSSQPNYLYTALAIPNDPGFPGRAGVQIGEGQQHQTYLTQIGAAEGWAQLGAAPAGALTAVLDTGVDLGHPDLRGRLASGYDTCSVLADANCQGEDGNPSEVKAGQTGHGTAMTGMIAAATNNGLGLSGMTWQGQAIPIKVFGDNGQTSSATTVSLASGIAKAVDLKARVINMSLGIPKLNTDPKVHEQLLRAANADILMISSVGNTPGDGIYFPANHPTVMAVGAVNPAGQMSCFSARPQSGQTLDLLAPGGEYGCDRPTHQLLELAPGGYQLGIGTSEASALTSGAASLIRAAYPGLSAAQVRQALVTGGKPTDSAQPQLNLPGALAAAKALVGTPAPPQPVYYDLTVQAYQNGKAVGAPFQKVGQQLTSLSLPYELNVLQGTYELRAVVDTSKASYSGKTTASAPASGVNITVQ</sequence>
<feature type="active site" description="Charge relay system" evidence="5">
    <location>
        <position position="202"/>
    </location>
</feature>
<keyword evidence="9" id="KW-1185">Reference proteome</keyword>
<dbReference type="EMBL" id="BNAL01000002">
    <property type="protein sequence ID" value="GHF94227.1"/>
    <property type="molecule type" value="Genomic_DNA"/>
</dbReference>
<evidence type="ECO:0000259" key="7">
    <source>
        <dbReference type="Pfam" id="PF00082"/>
    </source>
</evidence>
<name>A0ABQ3K3Z7_9DEIO</name>
<proteinExistence type="inferred from homology"/>
<dbReference type="GO" id="GO:0008233">
    <property type="term" value="F:peptidase activity"/>
    <property type="evidence" value="ECO:0007669"/>
    <property type="project" value="UniProtKB-KW"/>
</dbReference>
<feature type="active site" description="Charge relay system" evidence="5">
    <location>
        <position position="248"/>
    </location>
</feature>
<evidence type="ECO:0000256" key="2">
    <source>
        <dbReference type="ARBA" id="ARBA00022670"/>
    </source>
</evidence>
<evidence type="ECO:0000256" key="3">
    <source>
        <dbReference type="ARBA" id="ARBA00022801"/>
    </source>
</evidence>
<dbReference type="Pfam" id="PF00082">
    <property type="entry name" value="Peptidase_S8"/>
    <property type="match status" value="1"/>
</dbReference>
<keyword evidence="2 5" id="KW-0645">Protease</keyword>
<accession>A0ABQ3K3Z7</accession>
<evidence type="ECO:0000256" key="1">
    <source>
        <dbReference type="ARBA" id="ARBA00011073"/>
    </source>
</evidence>
<keyword evidence="3 5" id="KW-0378">Hydrolase</keyword>
<keyword evidence="4 5" id="KW-0720">Serine protease</keyword>
<comment type="similarity">
    <text evidence="1 5">Belongs to the peptidase S8 family.</text>
</comment>